<dbReference type="EMBL" id="QCYY01004283">
    <property type="protein sequence ID" value="ROT61228.1"/>
    <property type="molecule type" value="Genomic_DNA"/>
</dbReference>
<name>A0A3R7PCB7_PENVA</name>
<accession>A0A3R7PCB7</accession>
<protein>
    <submittedName>
        <fullName evidence="2">Uncharacterized protein</fullName>
    </submittedName>
</protein>
<feature type="compositionally biased region" description="Polar residues" evidence="1">
    <location>
        <begin position="130"/>
        <end position="142"/>
    </location>
</feature>
<evidence type="ECO:0000313" key="3">
    <source>
        <dbReference type="Proteomes" id="UP000283509"/>
    </source>
</evidence>
<reference evidence="2 3" key="2">
    <citation type="submission" date="2019-01" db="EMBL/GenBank/DDBJ databases">
        <title>The decoding of complex shrimp genome reveals the adaptation for benthos swimmer, frequently molting mechanism and breeding impact on genome.</title>
        <authorList>
            <person name="Sun Y."/>
            <person name="Gao Y."/>
            <person name="Yu Y."/>
        </authorList>
    </citation>
    <scope>NUCLEOTIDE SEQUENCE [LARGE SCALE GENOMIC DNA]</scope>
    <source>
        <tissue evidence="2">Muscle</tissue>
    </source>
</reference>
<reference evidence="2 3" key="1">
    <citation type="submission" date="2018-04" db="EMBL/GenBank/DDBJ databases">
        <authorList>
            <person name="Zhang X."/>
            <person name="Yuan J."/>
            <person name="Li F."/>
            <person name="Xiang J."/>
        </authorList>
    </citation>
    <scope>NUCLEOTIDE SEQUENCE [LARGE SCALE GENOMIC DNA]</scope>
    <source>
        <tissue evidence="2">Muscle</tissue>
    </source>
</reference>
<feature type="compositionally biased region" description="Basic and acidic residues" evidence="1">
    <location>
        <begin position="150"/>
        <end position="170"/>
    </location>
</feature>
<feature type="compositionally biased region" description="Pro residues" evidence="1">
    <location>
        <begin position="582"/>
        <end position="596"/>
    </location>
</feature>
<dbReference type="Proteomes" id="UP000283509">
    <property type="component" value="Unassembled WGS sequence"/>
</dbReference>
<feature type="region of interest" description="Disordered" evidence="1">
    <location>
        <begin position="543"/>
        <end position="652"/>
    </location>
</feature>
<feature type="region of interest" description="Disordered" evidence="1">
    <location>
        <begin position="130"/>
        <end position="259"/>
    </location>
</feature>
<dbReference type="AlphaFoldDB" id="A0A3R7PCB7"/>
<organism evidence="2 3">
    <name type="scientific">Penaeus vannamei</name>
    <name type="common">Whiteleg shrimp</name>
    <name type="synonym">Litopenaeus vannamei</name>
    <dbReference type="NCBI Taxonomy" id="6689"/>
    <lineage>
        <taxon>Eukaryota</taxon>
        <taxon>Metazoa</taxon>
        <taxon>Ecdysozoa</taxon>
        <taxon>Arthropoda</taxon>
        <taxon>Crustacea</taxon>
        <taxon>Multicrustacea</taxon>
        <taxon>Malacostraca</taxon>
        <taxon>Eumalacostraca</taxon>
        <taxon>Eucarida</taxon>
        <taxon>Decapoda</taxon>
        <taxon>Dendrobranchiata</taxon>
        <taxon>Penaeoidea</taxon>
        <taxon>Penaeidae</taxon>
        <taxon>Penaeus</taxon>
    </lineage>
</organism>
<feature type="compositionally biased region" description="Basic and acidic residues" evidence="1">
    <location>
        <begin position="185"/>
        <end position="199"/>
    </location>
</feature>
<proteinExistence type="predicted"/>
<feature type="compositionally biased region" description="Polar residues" evidence="1">
    <location>
        <begin position="641"/>
        <end position="652"/>
    </location>
</feature>
<sequence>MNITHHASKRKAQASRTKGRRIRLWGYTDTSTLRLRVPIHIEVIPSTSEAKQLHLIKATSSAKRPQTFDLRLKGNFRNKTPNFRESLLVYPHCPSLRRPPSKESTRTCYPAGVKDEGSVCGLWIATTRTFPSSDTSQGSGPSQLGWGETNGREEEKYRRQTGQRKREDNKKKKLKAGQPPPRTLMARDLRTRAEGDARTHTKATGTHTHEKERHRARTHTKTTVTPQHEKDRHRHGNNRNKYENNRHRNKSRAEKGRRGEAVPWLARGKRGLALSLPFPLPLLSFLFPSSSHSLPFPSLPLSSPPFPPPLSILSPFTSSSPFSPFPFSSAFSSLFPPLPLHSLPFSPSSSSFSSLPFFPPLLFSLLCLPVFFLSLPLHSLYFPSLPSTLFSFPSPTLCLLFPFSFILSPPPSFPSSPLSPPLPSSLILSPSPALAETLVPGALKQRYPLPHHPRPIPHYPPPPDLSSFFPIPHSSTLIFLSPFLLSPIHSRHPLFYNPLPNPHHPSLLFPLPNPYHRSLFPHPNPTSLPLFPHTPSPFAFSQILNSSPTTQPPPSLFLFPHSPTPTIPPPLPPLSKSHHPSPSSPTPHHPPHPNLPFPTARIREQDQRAVTRLRASLARSLSPPSKNKKTQGDERGFEISRPSNGIHQTSNN</sequence>
<evidence type="ECO:0000313" key="2">
    <source>
        <dbReference type="EMBL" id="ROT61228.1"/>
    </source>
</evidence>
<feature type="compositionally biased region" description="Pro residues" evidence="1">
    <location>
        <begin position="562"/>
        <end position="573"/>
    </location>
</feature>
<evidence type="ECO:0000256" key="1">
    <source>
        <dbReference type="SAM" id="MobiDB-lite"/>
    </source>
</evidence>
<comment type="caution">
    <text evidence="2">The sequence shown here is derived from an EMBL/GenBank/DDBJ whole genome shotgun (WGS) entry which is preliminary data.</text>
</comment>
<keyword evidence="3" id="KW-1185">Reference proteome</keyword>
<feature type="compositionally biased region" description="Basic and acidic residues" evidence="1">
    <location>
        <begin position="240"/>
        <end position="259"/>
    </location>
</feature>
<gene>
    <name evidence="2" type="ORF">C7M84_021028</name>
</gene>